<proteinExistence type="predicted"/>
<keyword evidence="3" id="KW-1185">Reference proteome</keyword>
<feature type="compositionally biased region" description="Acidic residues" evidence="1">
    <location>
        <begin position="472"/>
        <end position="490"/>
    </location>
</feature>
<dbReference type="AlphaFoldDB" id="A0A0L0NG89"/>
<protein>
    <recommendedName>
        <fullName evidence="4">Myb-like domain-containing protein</fullName>
    </recommendedName>
</protein>
<organism evidence="2 3">
    <name type="scientific">Tolypocladium ophioglossoides (strain CBS 100239)</name>
    <name type="common">Snaketongue truffleclub</name>
    <name type="synonym">Elaphocordyceps ophioglossoides</name>
    <dbReference type="NCBI Taxonomy" id="1163406"/>
    <lineage>
        <taxon>Eukaryota</taxon>
        <taxon>Fungi</taxon>
        <taxon>Dikarya</taxon>
        <taxon>Ascomycota</taxon>
        <taxon>Pezizomycotina</taxon>
        <taxon>Sordariomycetes</taxon>
        <taxon>Hypocreomycetidae</taxon>
        <taxon>Hypocreales</taxon>
        <taxon>Ophiocordycipitaceae</taxon>
        <taxon>Tolypocladium</taxon>
    </lineage>
</organism>
<name>A0A0L0NG89_TOLOC</name>
<evidence type="ECO:0008006" key="4">
    <source>
        <dbReference type="Google" id="ProtNLM"/>
    </source>
</evidence>
<dbReference type="Proteomes" id="UP000036947">
    <property type="component" value="Unassembled WGS sequence"/>
</dbReference>
<comment type="caution">
    <text evidence="2">The sequence shown here is derived from an EMBL/GenBank/DDBJ whole genome shotgun (WGS) entry which is preliminary data.</text>
</comment>
<accession>A0A0L0NG89</accession>
<evidence type="ECO:0000313" key="2">
    <source>
        <dbReference type="EMBL" id="KND93162.1"/>
    </source>
</evidence>
<sequence>MFSNPPGQAFFPRPGRDDAPLSMSYYAQNCPVFDEPFLENQAFIDSNSPRQPLKPHEQAQQFSVVDNSSWRDANGCAAAAQHLPTAGYGQHELSPPSWANSQLHASTLTELPVVDYSELYTLPQEVFSQYPAMAPAAFDMALSPASSAWAPAGSSPHGMLSADSPLSIPHGIPYFPLEDDFTHFTYEPQSLESQAKSLFPEPMDSYVLPQAVHQPAPPVPSVASTPSFGDLSPAASLADVSDMSDTNVASPASPSSSGASASAGSPTSAFASPAEGKKASPAKGKAPNTRSRATRQRTRLPSVTQSAPSPASTVSAVYVRTRSSAKKQGRAKPTVKRAPITMGAPYRRIQDMDPATRAELDRLLVAFRARGTPYKVIMDRLRHIYLGNHNTLRGRLRTLTLAPKMRVRNPVWEDHHIELLKEAVADKHCKHPNTHKTSWTRVSEYMHDKTGPGSYKFSVTACSRKWQNLTGGEEDDDGDEEDEEDEEYEE</sequence>
<dbReference type="OrthoDB" id="3439209at2759"/>
<evidence type="ECO:0000313" key="3">
    <source>
        <dbReference type="Proteomes" id="UP000036947"/>
    </source>
</evidence>
<reference evidence="2 3" key="1">
    <citation type="journal article" date="2015" name="BMC Genomics">
        <title>The genome of the truffle-parasite Tolypocladium ophioglossoides and the evolution of antifungal peptaibiotics.</title>
        <authorList>
            <person name="Quandt C.A."/>
            <person name="Bushley K.E."/>
            <person name="Spatafora J.W."/>
        </authorList>
    </citation>
    <scope>NUCLEOTIDE SEQUENCE [LARGE SCALE GENOMIC DNA]</scope>
    <source>
        <strain evidence="2 3">CBS 100239</strain>
    </source>
</reference>
<evidence type="ECO:0000256" key="1">
    <source>
        <dbReference type="SAM" id="MobiDB-lite"/>
    </source>
</evidence>
<feature type="compositionally biased region" description="Low complexity" evidence="1">
    <location>
        <begin position="249"/>
        <end position="287"/>
    </location>
</feature>
<feature type="region of interest" description="Disordered" evidence="1">
    <location>
        <begin position="467"/>
        <end position="490"/>
    </location>
</feature>
<gene>
    <name evidence="2" type="ORF">TOPH_02432</name>
</gene>
<feature type="compositionally biased region" description="Low complexity" evidence="1">
    <location>
        <begin position="306"/>
        <end position="317"/>
    </location>
</feature>
<dbReference type="STRING" id="1163406.A0A0L0NG89"/>
<dbReference type="EMBL" id="LFRF01000004">
    <property type="protein sequence ID" value="KND93162.1"/>
    <property type="molecule type" value="Genomic_DNA"/>
</dbReference>
<feature type="region of interest" description="Disordered" evidence="1">
    <location>
        <begin position="240"/>
        <end position="335"/>
    </location>
</feature>
<feature type="compositionally biased region" description="Basic residues" evidence="1">
    <location>
        <begin position="323"/>
        <end position="335"/>
    </location>
</feature>